<dbReference type="EMBL" id="LT551959">
    <property type="protein sequence ID" value="SAL97826.1"/>
    <property type="molecule type" value="Genomic_DNA"/>
</dbReference>
<evidence type="ECO:0000313" key="2">
    <source>
        <dbReference type="EMBL" id="SAL97826.1"/>
    </source>
</evidence>
<gene>
    <name evidence="2" type="primary">ABSGL_03342.1 scaffold 4426</name>
</gene>
<sequence length="538" mass="60716">MDIHELLPPASDQRTVHYADPPSTTLQYHHSSPPAATQPQVSVQFDHLSSSSSSNSLSPSESTSTTLVTEPTLTTIHEDESLSTTNNSVTDDIDFLQQGSEQASIDTMNDTDFLPLMNPALAALGGRFDKRKSSPAILGLPFGITDDPQLDVHLSQHRNSIEAAMLLANFNRIPTVTKESPDDPVRGTTLQWQDDLSVPTHTQEKEVDQQLNSLRRHSYDVGMDWKSMSQQFKERTDLFDSTMNDAANNEGSAFKPVLKQEQEYSHYTGGSGNGGFGSRITWTQDGLYHPASSPARPYPQSVHPHMYSSNLHQQPPLLHPLARQHSANDDHHSTHKRAYTTPREHYSYSHYGDQQRHPYQQQPYYFPQRHPHHPPPPPQTPHPSVIGKLPLPPNGMYQHHPHLQQQQHLPSPPGHHPHHHHPIMQHPPGEYTTTGAGTGTFQPAGVMIPPNPIKPKRRRFPKEEEIVEAGDADFPDMCPRDVELARTDPEARPRRQKLRFHGDMYTPKWVRYNGQSKEGLCDTCQPGRWLQLKNSAYW</sequence>
<accession>A0A168M1U8</accession>
<keyword evidence="3" id="KW-1185">Reference proteome</keyword>
<reference evidence="2" key="1">
    <citation type="submission" date="2016-04" db="EMBL/GenBank/DDBJ databases">
        <authorList>
            <person name="Evans L.H."/>
            <person name="Alamgir A."/>
            <person name="Owens N."/>
            <person name="Weber N.D."/>
            <person name="Virtaneva K."/>
            <person name="Barbian K."/>
            <person name="Babar A."/>
            <person name="Rosenke K."/>
        </authorList>
    </citation>
    <scope>NUCLEOTIDE SEQUENCE [LARGE SCALE GENOMIC DNA]</scope>
    <source>
        <strain evidence="2">CBS 101.48</strain>
    </source>
</reference>
<feature type="region of interest" description="Disordered" evidence="1">
    <location>
        <begin position="1"/>
        <end position="89"/>
    </location>
</feature>
<dbReference type="AlphaFoldDB" id="A0A168M1U8"/>
<feature type="compositionally biased region" description="Low complexity" evidence="1">
    <location>
        <begin position="424"/>
        <end position="434"/>
    </location>
</feature>
<dbReference type="InParanoid" id="A0A168M1U8"/>
<dbReference type="PANTHER" id="PTHR28125">
    <property type="entry name" value="MEIOTIC EXPRESSION UP-REGULATED PROTEIN 26"/>
    <property type="match status" value="1"/>
</dbReference>
<organism evidence="2">
    <name type="scientific">Absidia glauca</name>
    <name type="common">Pin mould</name>
    <dbReference type="NCBI Taxonomy" id="4829"/>
    <lineage>
        <taxon>Eukaryota</taxon>
        <taxon>Fungi</taxon>
        <taxon>Fungi incertae sedis</taxon>
        <taxon>Mucoromycota</taxon>
        <taxon>Mucoromycotina</taxon>
        <taxon>Mucoromycetes</taxon>
        <taxon>Mucorales</taxon>
        <taxon>Cunninghamellaceae</taxon>
        <taxon>Absidia</taxon>
    </lineage>
</organism>
<proteinExistence type="predicted"/>
<dbReference type="PANTHER" id="PTHR28125:SF3">
    <property type="entry name" value="TRANSCRIPTION REGULATOR RUA1 C-TERMINAL DOMAIN-CONTAINING PROTEIN"/>
    <property type="match status" value="1"/>
</dbReference>
<dbReference type="STRING" id="4829.A0A168M1U8"/>
<feature type="region of interest" description="Disordered" evidence="1">
    <location>
        <begin position="291"/>
        <end position="313"/>
    </location>
</feature>
<evidence type="ECO:0000256" key="1">
    <source>
        <dbReference type="SAM" id="MobiDB-lite"/>
    </source>
</evidence>
<name>A0A168M1U8_ABSGL</name>
<feature type="region of interest" description="Disordered" evidence="1">
    <location>
        <begin position="364"/>
        <end position="434"/>
    </location>
</feature>
<feature type="compositionally biased region" description="Polar residues" evidence="1">
    <location>
        <begin position="22"/>
        <end position="43"/>
    </location>
</feature>
<protein>
    <submittedName>
        <fullName evidence="2">Uncharacterized protein</fullName>
    </submittedName>
</protein>
<dbReference type="Proteomes" id="UP000078561">
    <property type="component" value="Unassembled WGS sequence"/>
</dbReference>
<evidence type="ECO:0000313" key="3">
    <source>
        <dbReference type="Proteomes" id="UP000078561"/>
    </source>
</evidence>
<feature type="compositionally biased region" description="Low complexity" evidence="1">
    <location>
        <begin position="48"/>
        <end position="75"/>
    </location>
</feature>
<dbReference type="OrthoDB" id="5595379at2759"/>